<dbReference type="OrthoDB" id="188035at2759"/>
<name>A0A8H7ZVF1_9FUNG</name>
<gene>
    <name evidence="3" type="ORF">BJ554DRAFT_7599</name>
</gene>
<keyword evidence="4" id="KW-1185">Reference proteome</keyword>
<protein>
    <submittedName>
        <fullName evidence="3">SBF-like CPA transporter family-domain-containing protein</fullName>
    </submittedName>
</protein>
<evidence type="ECO:0000256" key="1">
    <source>
        <dbReference type="SAM" id="MobiDB-lite"/>
    </source>
</evidence>
<reference evidence="3 4" key="1">
    <citation type="journal article" name="Sci. Rep.">
        <title>Genome-scale phylogenetic analyses confirm Olpidium as the closest living zoosporic fungus to the non-flagellated, terrestrial fungi.</title>
        <authorList>
            <person name="Chang Y."/>
            <person name="Rochon D."/>
            <person name="Sekimoto S."/>
            <person name="Wang Y."/>
            <person name="Chovatia M."/>
            <person name="Sandor L."/>
            <person name="Salamov A."/>
            <person name="Grigoriev I.V."/>
            <person name="Stajich J.E."/>
            <person name="Spatafora J.W."/>
        </authorList>
    </citation>
    <scope>NUCLEOTIDE SEQUENCE [LARGE SCALE GENOMIC DNA]</scope>
    <source>
        <strain evidence="3">S191</strain>
    </source>
</reference>
<evidence type="ECO:0000313" key="4">
    <source>
        <dbReference type="Proteomes" id="UP000673691"/>
    </source>
</evidence>
<evidence type="ECO:0000256" key="2">
    <source>
        <dbReference type="SAM" id="Phobius"/>
    </source>
</evidence>
<dbReference type="Gene3D" id="1.20.1530.20">
    <property type="match status" value="1"/>
</dbReference>
<dbReference type="InterPro" id="IPR016833">
    <property type="entry name" value="Put_Na-Bile_cotransptr"/>
</dbReference>
<comment type="caution">
    <text evidence="3">The sequence shown here is derived from an EMBL/GenBank/DDBJ whole genome shotgun (WGS) entry which is preliminary data.</text>
</comment>
<accession>A0A8H7ZVF1</accession>
<feature type="transmembrane region" description="Helical" evidence="2">
    <location>
        <begin position="86"/>
        <end position="101"/>
    </location>
</feature>
<feature type="transmembrane region" description="Helical" evidence="2">
    <location>
        <begin position="317"/>
        <end position="341"/>
    </location>
</feature>
<organism evidence="3 4">
    <name type="scientific">Olpidium bornovanus</name>
    <dbReference type="NCBI Taxonomy" id="278681"/>
    <lineage>
        <taxon>Eukaryota</taxon>
        <taxon>Fungi</taxon>
        <taxon>Fungi incertae sedis</taxon>
        <taxon>Olpidiomycota</taxon>
        <taxon>Olpidiomycotina</taxon>
        <taxon>Olpidiomycetes</taxon>
        <taxon>Olpidiales</taxon>
        <taxon>Olpidiaceae</taxon>
        <taxon>Olpidium</taxon>
    </lineage>
</organism>
<feature type="region of interest" description="Disordered" evidence="1">
    <location>
        <begin position="1"/>
        <end position="53"/>
    </location>
</feature>
<keyword evidence="2" id="KW-1133">Transmembrane helix</keyword>
<feature type="compositionally biased region" description="Basic and acidic residues" evidence="1">
    <location>
        <begin position="23"/>
        <end position="39"/>
    </location>
</feature>
<feature type="transmembrane region" description="Helical" evidence="2">
    <location>
        <begin position="142"/>
        <end position="162"/>
    </location>
</feature>
<feature type="transmembrane region" description="Helical" evidence="2">
    <location>
        <begin position="283"/>
        <end position="305"/>
    </location>
</feature>
<keyword evidence="2" id="KW-0472">Membrane</keyword>
<dbReference type="PANTHER" id="PTHR18640">
    <property type="entry name" value="SOLUTE CARRIER FAMILY 10 MEMBER 7"/>
    <property type="match status" value="1"/>
</dbReference>
<feature type="transmembrane region" description="Helical" evidence="2">
    <location>
        <begin position="211"/>
        <end position="230"/>
    </location>
</feature>
<feature type="transmembrane region" description="Helical" evidence="2">
    <location>
        <begin position="353"/>
        <end position="375"/>
    </location>
</feature>
<dbReference type="Proteomes" id="UP000673691">
    <property type="component" value="Unassembled WGS sequence"/>
</dbReference>
<dbReference type="PANTHER" id="PTHR18640:SF5">
    <property type="entry name" value="SODIUM_BILE ACID COTRANSPORTER 7"/>
    <property type="match status" value="1"/>
</dbReference>
<proteinExistence type="predicted"/>
<sequence>MRESPVAANATGACSVSPAAPPKAEHCASTEREADRDSATAHAEAGSRDPAGSLEQLVSRGSGSVAGGGGAQPAILRVLLTGAKKHWFIIGVALVVLLAAAEEFSGQVPLIICAAKPSLAAPFSLSNVPTGVFVPPEISVNYVAVAVIFVFSGLGLQTRVLADALLFWKMHLRAEFGALPAYSIRFWETAYPSRLQRGIGARSAYGNEPAALMNAVLGNIIGVFVSPTLIGAYTRGIAQGSSSVSYSDVFVNLGVTVIAPLVLGQLVQYFAPRFVVWLKRHVSFPDLSSVLLLLLVYSVFCNTFAENITATTPVADLIAVVFIDLAILVLFATLSFAISGLPIFGFTRSDKVAVVNCAATKTLALGIPIITAMFANSPLVGLYSIPLIVYHAEQIILGAFLVSVFQRWVRKGPPTPYFPDQIDEEFIVDSPARRMS</sequence>
<keyword evidence="2" id="KW-0812">Transmembrane</keyword>
<dbReference type="GO" id="GO:0005886">
    <property type="term" value="C:plasma membrane"/>
    <property type="evidence" value="ECO:0007669"/>
    <property type="project" value="TreeGrafter"/>
</dbReference>
<evidence type="ECO:0000313" key="3">
    <source>
        <dbReference type="EMBL" id="KAG5460363.1"/>
    </source>
</evidence>
<dbReference type="Pfam" id="PF13593">
    <property type="entry name" value="SBF_like"/>
    <property type="match status" value="1"/>
</dbReference>
<dbReference type="EMBL" id="JAEFCI010005328">
    <property type="protein sequence ID" value="KAG5460363.1"/>
    <property type="molecule type" value="Genomic_DNA"/>
</dbReference>
<dbReference type="InterPro" id="IPR038770">
    <property type="entry name" value="Na+/solute_symporter_sf"/>
</dbReference>
<feature type="transmembrane region" description="Helical" evidence="2">
    <location>
        <begin position="250"/>
        <end position="271"/>
    </location>
</feature>
<dbReference type="AlphaFoldDB" id="A0A8H7ZVF1"/>
<feature type="transmembrane region" description="Helical" evidence="2">
    <location>
        <begin position="387"/>
        <end position="405"/>
    </location>
</feature>